<dbReference type="Gene3D" id="3.30.1460.50">
    <property type="match status" value="1"/>
</dbReference>
<keyword evidence="7" id="KW-0653">Protein transport</keyword>
<keyword evidence="8" id="KW-0072">Autophagy</keyword>
<evidence type="ECO:0000256" key="4">
    <source>
        <dbReference type="ARBA" id="ARBA00022448"/>
    </source>
</evidence>
<evidence type="ECO:0000256" key="7">
    <source>
        <dbReference type="ARBA" id="ARBA00022927"/>
    </source>
</evidence>
<evidence type="ECO:0000256" key="5">
    <source>
        <dbReference type="ARBA" id="ARBA00022490"/>
    </source>
</evidence>
<protein>
    <recommendedName>
        <fullName evidence="3">Autophagy-related protein 3</fullName>
    </recommendedName>
</protein>
<dbReference type="GO" id="GO:0019776">
    <property type="term" value="F:Atg8-family ligase activity"/>
    <property type="evidence" value="ECO:0007669"/>
    <property type="project" value="TreeGrafter"/>
</dbReference>
<dbReference type="Pfam" id="PF03987">
    <property type="entry name" value="Autophagy_act_C"/>
    <property type="match status" value="1"/>
</dbReference>
<proteinExistence type="inferred from homology"/>
<dbReference type="Proteomes" id="UP001279734">
    <property type="component" value="Unassembled WGS sequence"/>
</dbReference>
<keyword evidence="6" id="KW-0833">Ubl conjugation pathway</keyword>
<dbReference type="EMBL" id="BSYO01000008">
    <property type="protein sequence ID" value="GMH08776.1"/>
    <property type="molecule type" value="Genomic_DNA"/>
</dbReference>
<dbReference type="GO" id="GO:0015031">
    <property type="term" value="P:protein transport"/>
    <property type="evidence" value="ECO:0007669"/>
    <property type="project" value="UniProtKB-KW"/>
</dbReference>
<keyword evidence="4" id="KW-0813">Transport</keyword>
<dbReference type="GO" id="GO:0000407">
    <property type="term" value="C:phagophore assembly site"/>
    <property type="evidence" value="ECO:0007669"/>
    <property type="project" value="TreeGrafter"/>
</dbReference>
<dbReference type="GO" id="GO:0000045">
    <property type="term" value="P:autophagosome assembly"/>
    <property type="evidence" value="ECO:0007669"/>
    <property type="project" value="TreeGrafter"/>
</dbReference>
<comment type="similarity">
    <text evidence="2">Belongs to the ATG3 family.</text>
</comment>
<keyword evidence="10" id="KW-1185">Reference proteome</keyword>
<evidence type="ECO:0000256" key="3">
    <source>
        <dbReference type="ARBA" id="ARBA00018067"/>
    </source>
</evidence>
<keyword evidence="5" id="KW-0963">Cytoplasm</keyword>
<dbReference type="GO" id="GO:0005829">
    <property type="term" value="C:cytosol"/>
    <property type="evidence" value="ECO:0007669"/>
    <property type="project" value="TreeGrafter"/>
</dbReference>
<evidence type="ECO:0000313" key="10">
    <source>
        <dbReference type="Proteomes" id="UP001279734"/>
    </source>
</evidence>
<evidence type="ECO:0000256" key="1">
    <source>
        <dbReference type="ARBA" id="ARBA00004496"/>
    </source>
</evidence>
<comment type="subcellular location">
    <subcellularLocation>
        <location evidence="1">Cytoplasm</location>
    </subcellularLocation>
</comment>
<dbReference type="AlphaFoldDB" id="A0AAD3XLK9"/>
<dbReference type="GO" id="GO:0000422">
    <property type="term" value="P:autophagy of mitochondrion"/>
    <property type="evidence" value="ECO:0007669"/>
    <property type="project" value="TreeGrafter"/>
</dbReference>
<gene>
    <name evidence="9" type="ORF">Nepgr_010616</name>
</gene>
<sequence>MVLTQKLHEAFKGTVERITGHRTVSAFKEKGVLSVTEFVDAGDNLVSKCPTWSWESGEPSKRKPYLPPDKQFLITRNVPCLRRAASVEEEYDAAGEEILLENEDNDGWLATHGKPKGTKCDLEDDLPSMESLDVGKSQTIQSISSYFGGGMEEDIPDMAEYEEQDNVIETDPGTLQYTYLVAHEPDEENILRTRTYDVSITYDKYYQTPRVWLTGYDESRMLLEPELVLEDVSQDHARKTVTIEDHPHLPGKHASVHPCRHGAVMKKIIDVLMSRGVEPEVDKYLFLFLKFMASVIPTIEYDYTMDFDLGSSST</sequence>
<evidence type="ECO:0000256" key="8">
    <source>
        <dbReference type="ARBA" id="ARBA00023006"/>
    </source>
</evidence>
<dbReference type="InterPro" id="IPR007135">
    <property type="entry name" value="Atg3/Atg10"/>
</dbReference>
<dbReference type="PANTHER" id="PTHR12866">
    <property type="entry name" value="UBIQUITIN-LIKE-CONJUGATING ENZYME ATG3"/>
    <property type="match status" value="1"/>
</dbReference>
<evidence type="ECO:0000256" key="6">
    <source>
        <dbReference type="ARBA" id="ARBA00022786"/>
    </source>
</evidence>
<evidence type="ECO:0000313" key="9">
    <source>
        <dbReference type="EMBL" id="GMH08776.1"/>
    </source>
</evidence>
<reference evidence="9" key="1">
    <citation type="submission" date="2023-05" db="EMBL/GenBank/DDBJ databases">
        <title>Nepenthes gracilis genome sequencing.</title>
        <authorList>
            <person name="Fukushima K."/>
        </authorList>
    </citation>
    <scope>NUCLEOTIDE SEQUENCE</scope>
    <source>
        <strain evidence="9">SING2019-196</strain>
    </source>
</reference>
<dbReference type="FunFam" id="3.30.1460.50:FF:000007">
    <property type="entry name" value="Autophagy-related protein 3"/>
    <property type="match status" value="1"/>
</dbReference>
<dbReference type="PANTHER" id="PTHR12866:SF2">
    <property type="entry name" value="UBIQUITIN-LIKE-CONJUGATING ENZYME ATG3"/>
    <property type="match status" value="1"/>
</dbReference>
<dbReference type="GO" id="GO:0061723">
    <property type="term" value="P:glycophagy"/>
    <property type="evidence" value="ECO:0007669"/>
    <property type="project" value="TreeGrafter"/>
</dbReference>
<accession>A0AAD3XLK9</accession>
<comment type="caution">
    <text evidence="9">The sequence shown here is derived from an EMBL/GenBank/DDBJ whole genome shotgun (WGS) entry which is preliminary data.</text>
</comment>
<evidence type="ECO:0000256" key="2">
    <source>
        <dbReference type="ARBA" id="ARBA00007683"/>
    </source>
</evidence>
<name>A0AAD3XLK9_NEPGR</name>
<organism evidence="9 10">
    <name type="scientific">Nepenthes gracilis</name>
    <name type="common">Slender pitcher plant</name>
    <dbReference type="NCBI Taxonomy" id="150966"/>
    <lineage>
        <taxon>Eukaryota</taxon>
        <taxon>Viridiplantae</taxon>
        <taxon>Streptophyta</taxon>
        <taxon>Embryophyta</taxon>
        <taxon>Tracheophyta</taxon>
        <taxon>Spermatophyta</taxon>
        <taxon>Magnoliopsida</taxon>
        <taxon>eudicotyledons</taxon>
        <taxon>Gunneridae</taxon>
        <taxon>Pentapetalae</taxon>
        <taxon>Caryophyllales</taxon>
        <taxon>Nepenthaceae</taxon>
        <taxon>Nepenthes</taxon>
    </lineage>
</organism>
<dbReference type="GO" id="GO:0044804">
    <property type="term" value="P:nucleophagy"/>
    <property type="evidence" value="ECO:0007669"/>
    <property type="project" value="TreeGrafter"/>
</dbReference>